<protein>
    <submittedName>
        <fullName evidence="1">Uncharacterized protein</fullName>
    </submittedName>
</protein>
<reference evidence="1 2" key="1">
    <citation type="submission" date="2018-03" db="EMBL/GenBank/DDBJ databases">
        <title>Ahniella affigens gen. nov., sp. nov., a gammaproteobacterium isolated from sandy soil near a stream.</title>
        <authorList>
            <person name="Ko Y."/>
            <person name="Kim J.-H."/>
        </authorList>
    </citation>
    <scope>NUCLEOTIDE SEQUENCE [LARGE SCALE GENOMIC DNA]</scope>
    <source>
        <strain evidence="1 2">D13</strain>
    </source>
</reference>
<dbReference type="KEGG" id="xba:C7S18_15320"/>
<organism evidence="1 2">
    <name type="scientific">Ahniella affigens</name>
    <dbReference type="NCBI Taxonomy" id="2021234"/>
    <lineage>
        <taxon>Bacteria</taxon>
        <taxon>Pseudomonadati</taxon>
        <taxon>Pseudomonadota</taxon>
        <taxon>Gammaproteobacteria</taxon>
        <taxon>Lysobacterales</taxon>
        <taxon>Rhodanobacteraceae</taxon>
        <taxon>Ahniella</taxon>
    </lineage>
</organism>
<accession>A0A2P1PUH8</accession>
<evidence type="ECO:0000313" key="1">
    <source>
        <dbReference type="EMBL" id="AVP98472.1"/>
    </source>
</evidence>
<name>A0A2P1PUH8_9GAMM</name>
<keyword evidence="2" id="KW-1185">Reference proteome</keyword>
<reference evidence="1 2" key="2">
    <citation type="submission" date="2018-03" db="EMBL/GenBank/DDBJ databases">
        <authorList>
            <person name="Keele B.F."/>
        </authorList>
    </citation>
    <scope>NUCLEOTIDE SEQUENCE [LARGE SCALE GENOMIC DNA]</scope>
    <source>
        <strain evidence="1 2">D13</strain>
    </source>
</reference>
<gene>
    <name evidence="1" type="ORF">C7S18_15320</name>
</gene>
<sequence>MGEQSAAKASANPFWDCAQFLTRHHATQPYPGWHLFEAPCHLSRLGKRGDEFEGDLLAVHEDLRVLVLREREPGVLSIELLRRNSEDVLMRFQSVLELERFLCQR</sequence>
<dbReference type="EMBL" id="CP027860">
    <property type="protein sequence ID" value="AVP98472.1"/>
    <property type="molecule type" value="Genomic_DNA"/>
</dbReference>
<dbReference type="Proteomes" id="UP000241074">
    <property type="component" value="Chromosome"/>
</dbReference>
<proteinExistence type="predicted"/>
<evidence type="ECO:0000313" key="2">
    <source>
        <dbReference type="Proteomes" id="UP000241074"/>
    </source>
</evidence>
<dbReference type="RefSeq" id="WP_106892393.1">
    <property type="nucleotide sequence ID" value="NZ_CP027860.1"/>
</dbReference>
<dbReference type="AlphaFoldDB" id="A0A2P1PUH8"/>